<feature type="region of interest" description="Disordered" evidence="1">
    <location>
        <begin position="19"/>
        <end position="38"/>
    </location>
</feature>
<dbReference type="EMBL" id="BOOQ01000040">
    <property type="protein sequence ID" value="GII49293.1"/>
    <property type="molecule type" value="Genomic_DNA"/>
</dbReference>
<comment type="caution">
    <text evidence="2">The sequence shown here is derived from an EMBL/GenBank/DDBJ whole genome shotgun (WGS) entry which is preliminary data.</text>
</comment>
<evidence type="ECO:0000313" key="2">
    <source>
        <dbReference type="EMBL" id="GII49293.1"/>
    </source>
</evidence>
<gene>
    <name evidence="2" type="ORF">Psi02_57170</name>
</gene>
<evidence type="ECO:0008006" key="4">
    <source>
        <dbReference type="Google" id="ProtNLM"/>
    </source>
</evidence>
<name>A0A8J3XUB3_9ACTN</name>
<proteinExistence type="predicted"/>
<reference evidence="2" key="1">
    <citation type="submission" date="2021-01" db="EMBL/GenBank/DDBJ databases">
        <title>Whole genome shotgun sequence of Planotetraspora silvatica NBRC 100141.</title>
        <authorList>
            <person name="Komaki H."/>
            <person name="Tamura T."/>
        </authorList>
    </citation>
    <scope>NUCLEOTIDE SEQUENCE</scope>
    <source>
        <strain evidence="2">NBRC 100141</strain>
    </source>
</reference>
<keyword evidence="3" id="KW-1185">Reference proteome</keyword>
<dbReference type="RefSeq" id="WP_203978804.1">
    <property type="nucleotide sequence ID" value="NZ_BAAAKY010000077.1"/>
</dbReference>
<sequence length="109" mass="12651">MWIQQYVTIDDQIRWRTPAEQPPSAIRRISPYDGDARSATKRDFHWDGYKVHLTETCDQDTPHLIAHVITTSSPGSDYDATGDVHDIFFHSPPYGPQRDERLLRVFPNQ</sequence>
<organism evidence="2 3">
    <name type="scientific">Planotetraspora silvatica</name>
    <dbReference type="NCBI Taxonomy" id="234614"/>
    <lineage>
        <taxon>Bacteria</taxon>
        <taxon>Bacillati</taxon>
        <taxon>Actinomycetota</taxon>
        <taxon>Actinomycetes</taxon>
        <taxon>Streptosporangiales</taxon>
        <taxon>Streptosporangiaceae</taxon>
        <taxon>Planotetraspora</taxon>
    </lineage>
</organism>
<protein>
    <recommendedName>
        <fullName evidence="4">Transposase</fullName>
    </recommendedName>
</protein>
<dbReference type="AlphaFoldDB" id="A0A8J3XUB3"/>
<evidence type="ECO:0000256" key="1">
    <source>
        <dbReference type="SAM" id="MobiDB-lite"/>
    </source>
</evidence>
<dbReference type="Proteomes" id="UP000644610">
    <property type="component" value="Unassembled WGS sequence"/>
</dbReference>
<evidence type="ECO:0000313" key="3">
    <source>
        <dbReference type="Proteomes" id="UP000644610"/>
    </source>
</evidence>
<accession>A0A8J3XUB3</accession>